<proteinExistence type="predicted"/>
<evidence type="ECO:0000313" key="2">
    <source>
        <dbReference type="Proteomes" id="UP000250235"/>
    </source>
</evidence>
<protein>
    <submittedName>
        <fullName evidence="1">Heavy metal cation transport atpase</fullName>
    </submittedName>
</protein>
<sequence>MRRGAKFGLSCDDISLDVITISRWISADEAKRKKPMRRRIGYQQMKQSARSEATSYGDSADGLLVMTSSVTSSSRKKIQAKLLMIQSQATAASSPTEACKVKDASTFTLQRSVAPKWKEDKIAFWSAEEFWKLSNGKNFSEAIYLWQRPLKKCPAHRERDAVRSFSWCYYITVGNIH</sequence>
<keyword evidence="2" id="KW-1185">Reference proteome</keyword>
<accession>A0A2Z7APA0</accession>
<dbReference type="AlphaFoldDB" id="A0A2Z7APA0"/>
<reference evidence="1 2" key="1">
    <citation type="journal article" date="2015" name="Proc. Natl. Acad. Sci. U.S.A.">
        <title>The resurrection genome of Boea hygrometrica: A blueprint for survival of dehydration.</title>
        <authorList>
            <person name="Xiao L."/>
            <person name="Yang G."/>
            <person name="Zhang L."/>
            <person name="Yang X."/>
            <person name="Zhao S."/>
            <person name="Ji Z."/>
            <person name="Zhou Q."/>
            <person name="Hu M."/>
            <person name="Wang Y."/>
            <person name="Chen M."/>
            <person name="Xu Y."/>
            <person name="Jin H."/>
            <person name="Xiao X."/>
            <person name="Hu G."/>
            <person name="Bao F."/>
            <person name="Hu Y."/>
            <person name="Wan P."/>
            <person name="Li L."/>
            <person name="Deng X."/>
            <person name="Kuang T."/>
            <person name="Xiang C."/>
            <person name="Zhu J.K."/>
            <person name="Oliver M.J."/>
            <person name="He Y."/>
        </authorList>
    </citation>
    <scope>NUCLEOTIDE SEQUENCE [LARGE SCALE GENOMIC DNA]</scope>
    <source>
        <strain evidence="2">cv. XS01</strain>
    </source>
</reference>
<organism evidence="1 2">
    <name type="scientific">Dorcoceras hygrometricum</name>
    <dbReference type="NCBI Taxonomy" id="472368"/>
    <lineage>
        <taxon>Eukaryota</taxon>
        <taxon>Viridiplantae</taxon>
        <taxon>Streptophyta</taxon>
        <taxon>Embryophyta</taxon>
        <taxon>Tracheophyta</taxon>
        <taxon>Spermatophyta</taxon>
        <taxon>Magnoliopsida</taxon>
        <taxon>eudicotyledons</taxon>
        <taxon>Gunneridae</taxon>
        <taxon>Pentapetalae</taxon>
        <taxon>asterids</taxon>
        <taxon>lamiids</taxon>
        <taxon>Lamiales</taxon>
        <taxon>Gesneriaceae</taxon>
        <taxon>Didymocarpoideae</taxon>
        <taxon>Trichosporeae</taxon>
        <taxon>Loxocarpinae</taxon>
        <taxon>Dorcoceras</taxon>
    </lineage>
</organism>
<name>A0A2Z7APA0_9LAMI</name>
<gene>
    <name evidence="1" type="ORF">F511_35145</name>
</gene>
<evidence type="ECO:0000313" key="1">
    <source>
        <dbReference type="EMBL" id="KZV21099.1"/>
    </source>
</evidence>
<dbReference type="Proteomes" id="UP000250235">
    <property type="component" value="Unassembled WGS sequence"/>
</dbReference>
<dbReference type="EMBL" id="KV014951">
    <property type="protein sequence ID" value="KZV21099.1"/>
    <property type="molecule type" value="Genomic_DNA"/>
</dbReference>